<reference evidence="8 9" key="1">
    <citation type="submission" date="2014-06" db="EMBL/GenBank/DDBJ databases">
        <authorList>
            <person name="Swart Estienne"/>
        </authorList>
    </citation>
    <scope>NUCLEOTIDE SEQUENCE [LARGE SCALE GENOMIC DNA]</scope>
    <source>
        <strain evidence="8 9">130c</strain>
    </source>
</reference>
<sequence length="516" mass="57574">MMISQSIIICDKNYEQINEFQALSGWIDQPKNKAQFYLQNSQSVTLMNNDFQKCGYSSQGGLFSLQKTTLTDYNSIYKNISGQYGGVLFAQDSIISITQSKFIGNLAKTGGVFYIVSNSNLSISYCQFQQNQAVQSAGVLYVSTQSIFNVKGSIFEQNKAEENSVIEVLNTFLQENVIIINCQFLDNVAAKNTISMIYSNVQIKDTLFNNNYAKYRSKNLLLEFVNITIQNTIFQNKPENKLALINDETSGGALYILGDSVIRISRSSFINNQANSKGGAIYTSGFESIFIGEGTKFINNSAVENGEDIYVTNSLNMLTLNNVFVQNLKSKNSIYIEQAILNAENLVMKDLNQNYESKMGAGIFCNYCKSFKIKSSQFINLKSIVGGAISIIEIDINKGKTQEQKEEKFYITDSLFQNCTAQIGGAIYAENAQSVKIVNSTFSENKALIVKNSLLQITNKGSGGAVYYTCNSQQLNCKMKFEGFNIFQDNLAEVKGGALFWDQLEPEFSRILKQND</sequence>
<dbReference type="NCBIfam" id="TIGR01376">
    <property type="entry name" value="POMP_repeat"/>
    <property type="match status" value="1"/>
</dbReference>
<evidence type="ECO:0000256" key="2">
    <source>
        <dbReference type="ARBA" id="ARBA00004442"/>
    </source>
</evidence>
<dbReference type="InParanoid" id="A0A078AQM9"/>
<dbReference type="GO" id="GO:0005576">
    <property type="term" value="C:extracellular region"/>
    <property type="evidence" value="ECO:0007669"/>
    <property type="project" value="UniProtKB-SubCell"/>
</dbReference>
<evidence type="ECO:0000256" key="1">
    <source>
        <dbReference type="ARBA" id="ARBA00004196"/>
    </source>
</evidence>
<evidence type="ECO:0000256" key="5">
    <source>
        <dbReference type="ARBA" id="ARBA00022729"/>
    </source>
</evidence>
<name>A0A078AQM9_STYLE</name>
<evidence type="ECO:0000313" key="8">
    <source>
        <dbReference type="EMBL" id="CDW84499.1"/>
    </source>
</evidence>
<evidence type="ECO:0000256" key="4">
    <source>
        <dbReference type="ARBA" id="ARBA00022525"/>
    </source>
</evidence>
<evidence type="ECO:0000256" key="3">
    <source>
        <dbReference type="ARBA" id="ARBA00004613"/>
    </source>
</evidence>
<keyword evidence="5" id="KW-0732">Signal</keyword>
<evidence type="ECO:0000256" key="6">
    <source>
        <dbReference type="ARBA" id="ARBA00023136"/>
    </source>
</evidence>
<dbReference type="InterPro" id="IPR003368">
    <property type="entry name" value="POMP_repeat"/>
</dbReference>
<organism evidence="8 9">
    <name type="scientific">Stylonychia lemnae</name>
    <name type="common">Ciliate</name>
    <dbReference type="NCBI Taxonomy" id="5949"/>
    <lineage>
        <taxon>Eukaryota</taxon>
        <taxon>Sar</taxon>
        <taxon>Alveolata</taxon>
        <taxon>Ciliophora</taxon>
        <taxon>Intramacronucleata</taxon>
        <taxon>Spirotrichea</taxon>
        <taxon>Stichotrichia</taxon>
        <taxon>Sporadotrichida</taxon>
        <taxon>Oxytrichidae</taxon>
        <taxon>Stylonychinae</taxon>
        <taxon>Stylonychia</taxon>
    </lineage>
</organism>
<dbReference type="OrthoDB" id="75921at2759"/>
<keyword evidence="4" id="KW-0964">Secreted</keyword>
<proteinExistence type="predicted"/>
<evidence type="ECO:0008006" key="10">
    <source>
        <dbReference type="Google" id="ProtNLM"/>
    </source>
</evidence>
<dbReference type="PANTHER" id="PTHR11319:SF35">
    <property type="entry name" value="OUTER MEMBRANE PROTEIN PMPC-RELATED"/>
    <property type="match status" value="1"/>
</dbReference>
<evidence type="ECO:0000313" key="9">
    <source>
        <dbReference type="Proteomes" id="UP000039865"/>
    </source>
</evidence>
<comment type="subcellular location">
    <subcellularLocation>
        <location evidence="1">Cell envelope</location>
    </subcellularLocation>
    <subcellularLocation>
        <location evidence="2">Cell outer membrane</location>
    </subcellularLocation>
    <subcellularLocation>
        <location evidence="3">Secreted</location>
    </subcellularLocation>
</comment>
<dbReference type="InterPro" id="IPR011050">
    <property type="entry name" value="Pectin_lyase_fold/virulence"/>
</dbReference>
<keyword evidence="6" id="KW-0472">Membrane</keyword>
<gene>
    <name evidence="8" type="primary">Contig17278.g18399</name>
    <name evidence="8" type="ORF">STYLEM_13563</name>
</gene>
<dbReference type="OMA" id="YCIGANT"/>
<dbReference type="EMBL" id="CCKQ01012859">
    <property type="protein sequence ID" value="CDW84499.1"/>
    <property type="molecule type" value="Genomic_DNA"/>
</dbReference>
<dbReference type="SUPFAM" id="SSF51126">
    <property type="entry name" value="Pectin lyase-like"/>
    <property type="match status" value="2"/>
</dbReference>
<dbReference type="Proteomes" id="UP000039865">
    <property type="component" value="Unassembled WGS sequence"/>
</dbReference>
<keyword evidence="9" id="KW-1185">Reference proteome</keyword>
<protein>
    <recommendedName>
        <fullName evidence="10">Pectin lyase fold/virulence factor</fullName>
    </recommendedName>
</protein>
<evidence type="ECO:0000256" key="7">
    <source>
        <dbReference type="ARBA" id="ARBA00023237"/>
    </source>
</evidence>
<dbReference type="Pfam" id="PF02415">
    <property type="entry name" value="Chlam_PMP"/>
    <property type="match status" value="1"/>
</dbReference>
<accession>A0A078AQM9</accession>
<dbReference type="PANTHER" id="PTHR11319">
    <property type="entry name" value="G PROTEIN-COUPLED RECEPTOR-RELATED"/>
    <property type="match status" value="1"/>
</dbReference>
<keyword evidence="7" id="KW-0998">Cell outer membrane</keyword>
<dbReference type="AlphaFoldDB" id="A0A078AQM9"/>